<reference evidence="3" key="1">
    <citation type="submission" date="2016-10" db="EMBL/GenBank/DDBJ databases">
        <authorList>
            <person name="Varghese N."/>
            <person name="Submissions S."/>
        </authorList>
    </citation>
    <scope>NUCLEOTIDE SEQUENCE [LARGE SCALE GENOMIC DNA]</scope>
    <source>
        <strain evidence="3">JCM 21621</strain>
    </source>
</reference>
<dbReference type="AlphaFoldDB" id="A0A1H0EHI2"/>
<dbReference type="EMBL" id="FNIJ01000005">
    <property type="protein sequence ID" value="SDN81927.1"/>
    <property type="molecule type" value="Genomic_DNA"/>
</dbReference>
<protein>
    <submittedName>
        <fullName evidence="2">Itaconyl-CoA hydratase / mesaconyl-C4 CoA hydratase</fullName>
    </submittedName>
</protein>
<name>A0A1H0EHI2_9PSED</name>
<evidence type="ECO:0000313" key="3">
    <source>
        <dbReference type="Proteomes" id="UP000242957"/>
    </source>
</evidence>
<feature type="region of interest" description="Disordered" evidence="1">
    <location>
        <begin position="1"/>
        <end position="27"/>
    </location>
</feature>
<keyword evidence="3" id="KW-1185">Reference proteome</keyword>
<evidence type="ECO:0000313" key="2">
    <source>
        <dbReference type="EMBL" id="SDN81927.1"/>
    </source>
</evidence>
<organism evidence="2 3">
    <name type="scientific">Pseudomonas jinjuensis</name>
    <dbReference type="NCBI Taxonomy" id="198616"/>
    <lineage>
        <taxon>Bacteria</taxon>
        <taxon>Pseudomonadati</taxon>
        <taxon>Pseudomonadota</taxon>
        <taxon>Gammaproteobacteria</taxon>
        <taxon>Pseudomonadales</taxon>
        <taxon>Pseudomonadaceae</taxon>
        <taxon>Pseudomonas</taxon>
    </lineage>
</organism>
<gene>
    <name evidence="2" type="ORF">SAMN05216193_105179</name>
</gene>
<proteinExistence type="predicted"/>
<accession>A0A1H0EHI2</accession>
<sequence length="55" mass="6268">MQDVVYREPSPPKLGQGEPSPLADWEESVAPDPSPLFCYFAVTLNAHRIYFDWPC</sequence>
<dbReference type="STRING" id="198616.SAMN05216193_105179"/>
<dbReference type="Proteomes" id="UP000242957">
    <property type="component" value="Unassembled WGS sequence"/>
</dbReference>
<evidence type="ECO:0000256" key="1">
    <source>
        <dbReference type="SAM" id="MobiDB-lite"/>
    </source>
</evidence>